<proteinExistence type="inferred from homology"/>
<dbReference type="AlphaFoldDB" id="A0A3S2TX03"/>
<dbReference type="GO" id="GO:0003676">
    <property type="term" value="F:nucleic acid binding"/>
    <property type="evidence" value="ECO:0007669"/>
    <property type="project" value="InterPro"/>
</dbReference>
<dbReference type="GO" id="GO:0005829">
    <property type="term" value="C:cytosol"/>
    <property type="evidence" value="ECO:0007669"/>
    <property type="project" value="TreeGrafter"/>
</dbReference>
<protein>
    <recommendedName>
        <fullName evidence="4">Putative HNH nuclease YajD</fullName>
    </recommendedName>
</protein>
<accession>A0A3S2TX03</accession>
<feature type="domain" description="HNH nuclease" evidence="5">
    <location>
        <begin position="34"/>
        <end position="90"/>
    </location>
</feature>
<keyword evidence="2" id="KW-0378">Hydrolase</keyword>
<dbReference type="PANTHER" id="PTHR41286">
    <property type="entry name" value="HNH NUCLEASE YAJD-RELATED"/>
    <property type="match status" value="1"/>
</dbReference>
<comment type="caution">
    <text evidence="6">The sequence shown here is derived from an EMBL/GenBank/DDBJ whole genome shotgun (WGS) entry which is preliminary data.</text>
</comment>
<organism evidence="6 7">
    <name type="scientific">Niallia taxi</name>
    <dbReference type="NCBI Taxonomy" id="2499688"/>
    <lineage>
        <taxon>Bacteria</taxon>
        <taxon>Bacillati</taxon>
        <taxon>Bacillota</taxon>
        <taxon>Bacilli</taxon>
        <taxon>Bacillales</taxon>
        <taxon>Bacillaceae</taxon>
        <taxon>Niallia</taxon>
    </lineage>
</organism>
<comment type="similarity">
    <text evidence="3">Belongs to the HNH nuclease family.</text>
</comment>
<dbReference type="EMBL" id="RZTZ01000001">
    <property type="protein sequence ID" value="RVT67667.1"/>
    <property type="molecule type" value="Genomic_DNA"/>
</dbReference>
<evidence type="ECO:0000256" key="2">
    <source>
        <dbReference type="ARBA" id="ARBA00022801"/>
    </source>
</evidence>
<dbReference type="SMART" id="SM00507">
    <property type="entry name" value="HNHc"/>
    <property type="match status" value="1"/>
</dbReference>
<evidence type="ECO:0000313" key="6">
    <source>
        <dbReference type="EMBL" id="RVT67667.1"/>
    </source>
</evidence>
<keyword evidence="1" id="KW-0540">Nuclease</keyword>
<evidence type="ECO:0000256" key="1">
    <source>
        <dbReference type="ARBA" id="ARBA00022722"/>
    </source>
</evidence>
<dbReference type="GO" id="GO:0004519">
    <property type="term" value="F:endonuclease activity"/>
    <property type="evidence" value="ECO:0007669"/>
    <property type="project" value="UniProtKB-KW"/>
</dbReference>
<dbReference type="GO" id="GO:0016787">
    <property type="term" value="F:hydrolase activity"/>
    <property type="evidence" value="ECO:0007669"/>
    <property type="project" value="UniProtKB-KW"/>
</dbReference>
<reference evidence="6 7" key="1">
    <citation type="submission" date="2019-01" db="EMBL/GenBank/DDBJ databases">
        <title>Bacillus sp. M5HDSG1-1, whole genome shotgun sequence.</title>
        <authorList>
            <person name="Tuo L."/>
        </authorList>
    </citation>
    <scope>NUCLEOTIDE SEQUENCE [LARGE SCALE GENOMIC DNA]</scope>
    <source>
        <strain evidence="6 7">M5HDSG1-1</strain>
    </source>
</reference>
<dbReference type="GO" id="GO:0008270">
    <property type="term" value="F:zinc ion binding"/>
    <property type="evidence" value="ECO:0007669"/>
    <property type="project" value="InterPro"/>
</dbReference>
<dbReference type="Pfam" id="PF01844">
    <property type="entry name" value="HNH"/>
    <property type="match status" value="1"/>
</dbReference>
<dbReference type="InterPro" id="IPR002711">
    <property type="entry name" value="HNH"/>
</dbReference>
<name>A0A3S2TX03_9BACI</name>
<gene>
    <name evidence="6" type="ORF">EM808_04110</name>
</gene>
<evidence type="ECO:0000256" key="3">
    <source>
        <dbReference type="ARBA" id="ARBA00038412"/>
    </source>
</evidence>
<keyword evidence="6" id="KW-0255">Endonuclease</keyword>
<sequence>MKAGKNLMNRNQYYDKYKRDPETRRFYKSAAWSKARRLALERDNYLCVHHLKQNRVVAADMVHHIKELKDYPDLGLSLDNLISLCNSCHEAEHPDRRSKKNNNQKRRNVKVIKNKANEEII</sequence>
<dbReference type="InterPro" id="IPR003615">
    <property type="entry name" value="HNH_nuc"/>
</dbReference>
<keyword evidence="7" id="KW-1185">Reference proteome</keyword>
<evidence type="ECO:0000259" key="5">
    <source>
        <dbReference type="SMART" id="SM00507"/>
    </source>
</evidence>
<evidence type="ECO:0000313" key="7">
    <source>
        <dbReference type="Proteomes" id="UP000288024"/>
    </source>
</evidence>
<dbReference type="Proteomes" id="UP000288024">
    <property type="component" value="Unassembled WGS sequence"/>
</dbReference>
<evidence type="ECO:0000256" key="4">
    <source>
        <dbReference type="ARBA" id="ARBA00040194"/>
    </source>
</evidence>
<dbReference type="PANTHER" id="PTHR41286:SF1">
    <property type="entry name" value="HNH NUCLEASE YAJD-RELATED"/>
    <property type="match status" value="1"/>
</dbReference>